<proteinExistence type="predicted"/>
<keyword evidence="2" id="KW-1185">Reference proteome</keyword>
<organism evidence="1 2">
    <name type="scientific">Ciona intestinalis</name>
    <name type="common">Transparent sea squirt</name>
    <name type="synonym">Ascidia intestinalis</name>
    <dbReference type="NCBI Taxonomy" id="7719"/>
    <lineage>
        <taxon>Eukaryota</taxon>
        <taxon>Metazoa</taxon>
        <taxon>Chordata</taxon>
        <taxon>Tunicata</taxon>
        <taxon>Ascidiacea</taxon>
        <taxon>Phlebobranchia</taxon>
        <taxon>Cionidae</taxon>
        <taxon>Ciona</taxon>
    </lineage>
</organism>
<reference evidence="2" key="1">
    <citation type="journal article" date="2002" name="Science">
        <title>The draft genome of Ciona intestinalis: insights into chordate and vertebrate origins.</title>
        <authorList>
            <person name="Dehal P."/>
            <person name="Satou Y."/>
            <person name="Campbell R.K."/>
            <person name="Chapman J."/>
            <person name="Degnan B."/>
            <person name="De Tomaso A."/>
            <person name="Davidson B."/>
            <person name="Di Gregorio A."/>
            <person name="Gelpke M."/>
            <person name="Goodstein D.M."/>
            <person name="Harafuji N."/>
            <person name="Hastings K.E."/>
            <person name="Ho I."/>
            <person name="Hotta K."/>
            <person name="Huang W."/>
            <person name="Kawashima T."/>
            <person name="Lemaire P."/>
            <person name="Martinez D."/>
            <person name="Meinertzhagen I.A."/>
            <person name="Necula S."/>
            <person name="Nonaka M."/>
            <person name="Putnam N."/>
            <person name="Rash S."/>
            <person name="Saiga H."/>
            <person name="Satake M."/>
            <person name="Terry A."/>
            <person name="Yamada L."/>
            <person name="Wang H.G."/>
            <person name="Awazu S."/>
            <person name="Azumi K."/>
            <person name="Boore J."/>
            <person name="Branno M."/>
            <person name="Chin-Bow S."/>
            <person name="DeSantis R."/>
            <person name="Doyle S."/>
            <person name="Francino P."/>
            <person name="Keys D.N."/>
            <person name="Haga S."/>
            <person name="Hayashi H."/>
            <person name="Hino K."/>
            <person name="Imai K.S."/>
            <person name="Inaba K."/>
            <person name="Kano S."/>
            <person name="Kobayashi K."/>
            <person name="Kobayashi M."/>
            <person name="Lee B.I."/>
            <person name="Makabe K.W."/>
            <person name="Manohar C."/>
            <person name="Matassi G."/>
            <person name="Medina M."/>
            <person name="Mochizuki Y."/>
            <person name="Mount S."/>
            <person name="Morishita T."/>
            <person name="Miura S."/>
            <person name="Nakayama A."/>
            <person name="Nishizaka S."/>
            <person name="Nomoto H."/>
            <person name="Ohta F."/>
            <person name="Oishi K."/>
            <person name="Rigoutsos I."/>
            <person name="Sano M."/>
            <person name="Sasaki A."/>
            <person name="Sasakura Y."/>
            <person name="Shoguchi E."/>
            <person name="Shin-i T."/>
            <person name="Spagnuolo A."/>
            <person name="Stainier D."/>
            <person name="Suzuki M.M."/>
            <person name="Tassy O."/>
            <person name="Takatori N."/>
            <person name="Tokuoka M."/>
            <person name="Yagi K."/>
            <person name="Yoshizaki F."/>
            <person name="Wada S."/>
            <person name="Zhang C."/>
            <person name="Hyatt P.D."/>
            <person name="Larimer F."/>
            <person name="Detter C."/>
            <person name="Doggett N."/>
            <person name="Glavina T."/>
            <person name="Hawkins T."/>
            <person name="Richardson P."/>
            <person name="Lucas S."/>
            <person name="Kohara Y."/>
            <person name="Levine M."/>
            <person name="Satoh N."/>
            <person name="Rokhsar D.S."/>
        </authorList>
    </citation>
    <scope>NUCLEOTIDE SEQUENCE [LARGE SCALE GENOMIC DNA]</scope>
</reference>
<accession>H2XNV8</accession>
<evidence type="ECO:0000313" key="1">
    <source>
        <dbReference type="Ensembl" id="ENSCINP00000031341.1"/>
    </source>
</evidence>
<reference evidence="1" key="3">
    <citation type="submission" date="2025-08" db="UniProtKB">
        <authorList>
            <consortium name="Ensembl"/>
        </authorList>
    </citation>
    <scope>IDENTIFICATION</scope>
</reference>
<dbReference type="HOGENOM" id="CLU_3207338_0_0_1"/>
<protein>
    <submittedName>
        <fullName evidence="1">Uncharacterized protein</fullName>
    </submittedName>
</protein>
<evidence type="ECO:0000313" key="2">
    <source>
        <dbReference type="Proteomes" id="UP000008144"/>
    </source>
</evidence>
<dbReference type="Ensembl" id="ENSCINT00000036518.1">
    <property type="protein sequence ID" value="ENSCINP00000031341.1"/>
    <property type="gene ID" value="ENSCING00000018954.1"/>
</dbReference>
<name>H2XNV8_CIOIN</name>
<dbReference type="EMBL" id="EAAA01002621">
    <property type="status" value="NOT_ANNOTATED_CDS"/>
    <property type="molecule type" value="Genomic_DNA"/>
</dbReference>
<dbReference type="AlphaFoldDB" id="H2XNV8"/>
<dbReference type="Proteomes" id="UP000008144">
    <property type="component" value="Chromosome 8"/>
</dbReference>
<sequence length="45" mass="5269">MLQFAVNFTTTVIVHHAFYTSWLMSGQNKNVKLANSQQKYPRRLV</sequence>
<reference evidence="1" key="2">
    <citation type="journal article" date="2008" name="Genome Biol.">
        <title>Improved genome assembly and evidence-based global gene model set for the chordate Ciona intestinalis: new insight into intron and operon populations.</title>
        <authorList>
            <person name="Satou Y."/>
            <person name="Mineta K."/>
            <person name="Ogasawara M."/>
            <person name="Sasakura Y."/>
            <person name="Shoguchi E."/>
            <person name="Ueno K."/>
            <person name="Yamada L."/>
            <person name="Matsumoto J."/>
            <person name="Wasserscheid J."/>
            <person name="Dewar K."/>
            <person name="Wiley G.B."/>
            <person name="Macmil S.L."/>
            <person name="Roe B.A."/>
            <person name="Zeller R.W."/>
            <person name="Hastings K.E."/>
            <person name="Lemaire P."/>
            <person name="Lindquist E."/>
            <person name="Endo T."/>
            <person name="Hotta K."/>
            <person name="Inaba K."/>
        </authorList>
    </citation>
    <scope>NUCLEOTIDE SEQUENCE [LARGE SCALE GENOMIC DNA]</scope>
    <source>
        <strain evidence="1">wild type</strain>
    </source>
</reference>
<reference evidence="1" key="4">
    <citation type="submission" date="2025-09" db="UniProtKB">
        <authorList>
            <consortium name="Ensembl"/>
        </authorList>
    </citation>
    <scope>IDENTIFICATION</scope>
</reference>
<dbReference type="InParanoid" id="H2XNV8"/>